<evidence type="ECO:0000313" key="1">
    <source>
        <dbReference type="EMBL" id="VDN96038.1"/>
    </source>
</evidence>
<reference evidence="1 2" key="2">
    <citation type="submission" date="2018-11" db="EMBL/GenBank/DDBJ databases">
        <authorList>
            <consortium name="Pathogen Informatics"/>
        </authorList>
    </citation>
    <scope>NUCLEOTIDE SEQUENCE [LARGE SCALE GENOMIC DNA]</scope>
</reference>
<dbReference type="OrthoDB" id="10443380at2759"/>
<accession>A0A0R3T065</accession>
<sequence>MNCSPIQKELIRKKLTNLQDDVSSLKQKFWSNRKSVDEYCHSRFYDELSALRRKKRSIYNLILGVLAANIHSRESSSRYPSELKPLLRQLYAVETDFQTLVTSLNAKDPLEHADGAIEGAYI</sequence>
<protein>
    <submittedName>
        <fullName evidence="3">DUF4455 domain-containing protein</fullName>
    </submittedName>
</protein>
<dbReference type="Proteomes" id="UP000278807">
    <property type="component" value="Unassembled WGS sequence"/>
</dbReference>
<dbReference type="WBParaSite" id="HNAJ_0000017801-mRNA-1">
    <property type="protein sequence ID" value="HNAJ_0000017801-mRNA-1"/>
    <property type="gene ID" value="HNAJ_0000017801"/>
</dbReference>
<organism evidence="3">
    <name type="scientific">Rodentolepis nana</name>
    <name type="common">Dwarf tapeworm</name>
    <name type="synonym">Hymenolepis nana</name>
    <dbReference type="NCBI Taxonomy" id="102285"/>
    <lineage>
        <taxon>Eukaryota</taxon>
        <taxon>Metazoa</taxon>
        <taxon>Spiralia</taxon>
        <taxon>Lophotrochozoa</taxon>
        <taxon>Platyhelminthes</taxon>
        <taxon>Cestoda</taxon>
        <taxon>Eucestoda</taxon>
        <taxon>Cyclophyllidea</taxon>
        <taxon>Hymenolepididae</taxon>
        <taxon>Rodentolepis</taxon>
    </lineage>
</organism>
<evidence type="ECO:0000313" key="3">
    <source>
        <dbReference type="WBParaSite" id="HNAJ_0000017801-mRNA-1"/>
    </source>
</evidence>
<evidence type="ECO:0000313" key="2">
    <source>
        <dbReference type="Proteomes" id="UP000278807"/>
    </source>
</evidence>
<dbReference type="AlphaFoldDB" id="A0A0R3T065"/>
<dbReference type="EMBL" id="UZAE01000038">
    <property type="protein sequence ID" value="VDN96038.1"/>
    <property type="molecule type" value="Genomic_DNA"/>
</dbReference>
<reference evidence="3" key="1">
    <citation type="submission" date="2017-02" db="UniProtKB">
        <authorList>
            <consortium name="WormBaseParasite"/>
        </authorList>
    </citation>
    <scope>IDENTIFICATION</scope>
</reference>
<proteinExistence type="predicted"/>
<gene>
    <name evidence="1" type="ORF">HNAJ_LOCUS179</name>
</gene>
<keyword evidence="2" id="KW-1185">Reference proteome</keyword>
<name>A0A0R3T065_RODNA</name>